<sequence>MNVDSDPNWDVGPAIPLQDDVPLYGPSGQPQENDIQQAGTSDCFLQASVAAIVRTDLQKITAMLSTPSDNQVTVIMYGTDGKEDKLQVELQDLNDRYSANNSKSSWLAVIQEAYSQLLKSENSPDAVHNGEGGSSADVIKAIHGNKARIVYGICSKGGIDFVGKKAISKPATFSTTDEEGGQLKTGGPDVHNLGDGVLELPIATALKQCNGLRYVDIVIPEEALSASLSSSSVSAGIVKAQFTRNESAARASFYTLMEAANAAATGTLDPAKAVYTLDPGSNSAEATTTAA</sequence>
<dbReference type="Proteomes" id="UP001345013">
    <property type="component" value="Unassembled WGS sequence"/>
</dbReference>
<dbReference type="EMBL" id="JAVRRG010000176">
    <property type="protein sequence ID" value="KAK5079735.1"/>
    <property type="molecule type" value="Genomic_DNA"/>
</dbReference>
<accession>A0ABR0K057</accession>
<organism evidence="2 3">
    <name type="scientific">Lithohypha guttulata</name>
    <dbReference type="NCBI Taxonomy" id="1690604"/>
    <lineage>
        <taxon>Eukaryota</taxon>
        <taxon>Fungi</taxon>
        <taxon>Dikarya</taxon>
        <taxon>Ascomycota</taxon>
        <taxon>Pezizomycotina</taxon>
        <taxon>Eurotiomycetes</taxon>
        <taxon>Chaetothyriomycetidae</taxon>
        <taxon>Chaetothyriales</taxon>
        <taxon>Trichomeriaceae</taxon>
        <taxon>Lithohypha</taxon>
    </lineage>
</organism>
<evidence type="ECO:0008006" key="4">
    <source>
        <dbReference type="Google" id="ProtNLM"/>
    </source>
</evidence>
<evidence type="ECO:0000313" key="3">
    <source>
        <dbReference type="Proteomes" id="UP001345013"/>
    </source>
</evidence>
<gene>
    <name evidence="2" type="ORF">LTR24_009007</name>
</gene>
<feature type="region of interest" description="Disordered" evidence="1">
    <location>
        <begin position="1"/>
        <end position="35"/>
    </location>
</feature>
<keyword evidence="3" id="KW-1185">Reference proteome</keyword>
<reference evidence="2 3" key="1">
    <citation type="submission" date="2023-08" db="EMBL/GenBank/DDBJ databases">
        <title>Black Yeasts Isolated from many extreme environments.</title>
        <authorList>
            <person name="Coleine C."/>
            <person name="Stajich J.E."/>
            <person name="Selbmann L."/>
        </authorList>
    </citation>
    <scope>NUCLEOTIDE SEQUENCE [LARGE SCALE GENOMIC DNA]</scope>
    <source>
        <strain evidence="2 3">CCFEE 5885</strain>
    </source>
</reference>
<evidence type="ECO:0000256" key="1">
    <source>
        <dbReference type="SAM" id="MobiDB-lite"/>
    </source>
</evidence>
<comment type="caution">
    <text evidence="2">The sequence shown here is derived from an EMBL/GenBank/DDBJ whole genome shotgun (WGS) entry which is preliminary data.</text>
</comment>
<protein>
    <recommendedName>
        <fullName evidence="4">Calpain catalytic domain-containing protein</fullName>
    </recommendedName>
</protein>
<name>A0ABR0K057_9EURO</name>
<evidence type="ECO:0000313" key="2">
    <source>
        <dbReference type="EMBL" id="KAK5079735.1"/>
    </source>
</evidence>
<proteinExistence type="predicted"/>